<proteinExistence type="predicted"/>
<sequence length="113" mass="12790">MFLFYRGVLESLVRYWMSAWYGNLSVHLETKLASLVCTAMKGSGVLTDESILMNQRKQPQSRPTEKDKLDNSEDQNRWEPDWDKEQVPAGPASCDDDPQQPASEASKPSMTGH</sequence>
<feature type="compositionally biased region" description="Polar residues" evidence="1">
    <location>
        <begin position="100"/>
        <end position="113"/>
    </location>
</feature>
<protein>
    <submittedName>
        <fullName evidence="2">Uncharacterized protein</fullName>
    </submittedName>
</protein>
<dbReference type="AlphaFoldDB" id="A0A6A4TC32"/>
<feature type="compositionally biased region" description="Basic and acidic residues" evidence="1">
    <location>
        <begin position="63"/>
        <end position="86"/>
    </location>
</feature>
<dbReference type="EMBL" id="VEVO01000006">
    <property type="protein sequence ID" value="KAF0040481.1"/>
    <property type="molecule type" value="Genomic_DNA"/>
</dbReference>
<evidence type="ECO:0000313" key="2">
    <source>
        <dbReference type="EMBL" id="KAF0040481.1"/>
    </source>
</evidence>
<feature type="compositionally biased region" description="Polar residues" evidence="1">
    <location>
        <begin position="52"/>
        <end position="62"/>
    </location>
</feature>
<name>A0A6A4TC32_SCOMX</name>
<reference evidence="2 3" key="1">
    <citation type="submission" date="2019-06" db="EMBL/GenBank/DDBJ databases">
        <title>Draft genomes of female and male turbot (Scophthalmus maximus).</title>
        <authorList>
            <person name="Xu H."/>
            <person name="Xu X.-W."/>
            <person name="Shao C."/>
            <person name="Chen S."/>
        </authorList>
    </citation>
    <scope>NUCLEOTIDE SEQUENCE [LARGE SCALE GENOMIC DNA]</scope>
    <source>
        <strain evidence="2">Ysfricsl-2016a</strain>
        <tissue evidence="2">Blood</tissue>
    </source>
</reference>
<accession>A0A6A4TC32</accession>
<evidence type="ECO:0000256" key="1">
    <source>
        <dbReference type="SAM" id="MobiDB-lite"/>
    </source>
</evidence>
<gene>
    <name evidence="2" type="ORF">F2P81_006379</name>
</gene>
<comment type="caution">
    <text evidence="2">The sequence shown here is derived from an EMBL/GenBank/DDBJ whole genome shotgun (WGS) entry which is preliminary data.</text>
</comment>
<organism evidence="2 3">
    <name type="scientific">Scophthalmus maximus</name>
    <name type="common">Turbot</name>
    <name type="synonym">Psetta maxima</name>
    <dbReference type="NCBI Taxonomy" id="52904"/>
    <lineage>
        <taxon>Eukaryota</taxon>
        <taxon>Metazoa</taxon>
        <taxon>Chordata</taxon>
        <taxon>Craniata</taxon>
        <taxon>Vertebrata</taxon>
        <taxon>Euteleostomi</taxon>
        <taxon>Actinopterygii</taxon>
        <taxon>Neopterygii</taxon>
        <taxon>Teleostei</taxon>
        <taxon>Neoteleostei</taxon>
        <taxon>Acanthomorphata</taxon>
        <taxon>Carangaria</taxon>
        <taxon>Pleuronectiformes</taxon>
        <taxon>Pleuronectoidei</taxon>
        <taxon>Scophthalmidae</taxon>
        <taxon>Scophthalmus</taxon>
    </lineage>
</organism>
<dbReference type="Proteomes" id="UP000438429">
    <property type="component" value="Unassembled WGS sequence"/>
</dbReference>
<feature type="region of interest" description="Disordered" evidence="1">
    <location>
        <begin position="48"/>
        <end position="113"/>
    </location>
</feature>
<evidence type="ECO:0000313" key="3">
    <source>
        <dbReference type="Proteomes" id="UP000438429"/>
    </source>
</evidence>